<evidence type="ECO:0000256" key="1">
    <source>
        <dbReference type="SAM" id="Phobius"/>
    </source>
</evidence>
<dbReference type="Proteomes" id="UP000295600">
    <property type="component" value="Unassembled WGS sequence"/>
</dbReference>
<feature type="transmembrane region" description="Helical" evidence="1">
    <location>
        <begin position="56"/>
        <end position="76"/>
    </location>
</feature>
<evidence type="ECO:0000313" key="3">
    <source>
        <dbReference type="Proteomes" id="UP000295600"/>
    </source>
</evidence>
<dbReference type="AlphaFoldDB" id="A0A4R2LR48"/>
<comment type="caution">
    <text evidence="2">The sequence shown here is derived from an EMBL/GenBank/DDBJ whole genome shotgun (WGS) entry which is preliminary data.</text>
</comment>
<evidence type="ECO:0000313" key="2">
    <source>
        <dbReference type="EMBL" id="TCO96491.1"/>
    </source>
</evidence>
<gene>
    <name evidence="2" type="ORF">EV202_101263</name>
</gene>
<sequence length="84" mass="9774">MQSCSSYLPLIHVLMCLFGSKQYFEKFPLCWQTLIFQVYYFIFLLTPLIIHNFLVVLFLIIMANIVCVLLVSNIMGKNTIDFTG</sequence>
<feature type="transmembrane region" description="Helical" evidence="1">
    <location>
        <begin position="31"/>
        <end position="50"/>
    </location>
</feature>
<keyword evidence="1" id="KW-0472">Membrane</keyword>
<proteinExistence type="predicted"/>
<keyword evidence="1" id="KW-0812">Transmembrane</keyword>
<accession>A0A4R2LR48</accession>
<organism evidence="2 3">
    <name type="scientific">Prevotella heparinolytica</name>
    <dbReference type="NCBI Taxonomy" id="28113"/>
    <lineage>
        <taxon>Bacteria</taxon>
        <taxon>Pseudomonadati</taxon>
        <taxon>Bacteroidota</taxon>
        <taxon>Bacteroidia</taxon>
        <taxon>Bacteroidales</taxon>
        <taxon>Bacteroidaceae</taxon>
        <taxon>Bacteroides</taxon>
    </lineage>
</organism>
<dbReference type="EMBL" id="SLXB01000001">
    <property type="protein sequence ID" value="TCO96491.1"/>
    <property type="molecule type" value="Genomic_DNA"/>
</dbReference>
<protein>
    <submittedName>
        <fullName evidence="2">Uncharacterized protein</fullName>
    </submittedName>
</protein>
<reference evidence="2 3" key="1">
    <citation type="submission" date="2019-03" db="EMBL/GenBank/DDBJ databases">
        <title>Genomic Encyclopedia of Type Strains, Phase IV (KMG-IV): sequencing the most valuable type-strain genomes for metagenomic binning, comparative biology and taxonomic classification.</title>
        <authorList>
            <person name="Goeker M."/>
        </authorList>
    </citation>
    <scope>NUCLEOTIDE SEQUENCE [LARGE SCALE GENOMIC DNA]</scope>
    <source>
        <strain evidence="2 3">DSM 23917</strain>
    </source>
</reference>
<keyword evidence="1" id="KW-1133">Transmembrane helix</keyword>
<name>A0A4R2LR48_9BACE</name>